<protein>
    <submittedName>
        <fullName evidence="9">Cytochrome P450</fullName>
    </submittedName>
</protein>
<dbReference type="InterPro" id="IPR036396">
    <property type="entry name" value="Cyt_P450_sf"/>
</dbReference>
<evidence type="ECO:0000256" key="8">
    <source>
        <dbReference type="SAM" id="MobiDB-lite"/>
    </source>
</evidence>
<organism evidence="9 10">
    <name type="scientific">Dendrothele bispora (strain CBS 962.96)</name>
    <dbReference type="NCBI Taxonomy" id="1314807"/>
    <lineage>
        <taxon>Eukaryota</taxon>
        <taxon>Fungi</taxon>
        <taxon>Dikarya</taxon>
        <taxon>Basidiomycota</taxon>
        <taxon>Agaricomycotina</taxon>
        <taxon>Agaricomycetes</taxon>
        <taxon>Agaricomycetidae</taxon>
        <taxon>Agaricales</taxon>
        <taxon>Agaricales incertae sedis</taxon>
        <taxon>Dendrothele</taxon>
    </lineage>
</organism>
<keyword evidence="4" id="KW-0479">Metal-binding</keyword>
<dbReference type="OrthoDB" id="1470350at2759"/>
<dbReference type="Proteomes" id="UP000297245">
    <property type="component" value="Unassembled WGS sequence"/>
</dbReference>
<dbReference type="SUPFAM" id="SSF48264">
    <property type="entry name" value="Cytochrome P450"/>
    <property type="match status" value="1"/>
</dbReference>
<feature type="compositionally biased region" description="Low complexity" evidence="8">
    <location>
        <begin position="179"/>
        <end position="209"/>
    </location>
</feature>
<gene>
    <name evidence="9" type="ORF">K435DRAFT_856839</name>
</gene>
<dbReference type="Pfam" id="PF00067">
    <property type="entry name" value="p450"/>
    <property type="match status" value="2"/>
</dbReference>
<evidence type="ECO:0000256" key="2">
    <source>
        <dbReference type="ARBA" id="ARBA00010617"/>
    </source>
</evidence>
<name>A0A4S8M7L0_DENBC</name>
<evidence type="ECO:0000256" key="3">
    <source>
        <dbReference type="ARBA" id="ARBA00022617"/>
    </source>
</evidence>
<dbReference type="AlphaFoldDB" id="A0A4S8M7L0"/>
<sequence>MPRGKGPKFCGWLGNVDIIEMMMKNAKEGYPDDGLYELTTKLGPAFNMRVLWTDLLFTSNPEHIQRILATDFGNYVKGERFQQAMGSVLGDMWKFHRSMTRPFFTRDRITHFELFDRHALICIQQMKKRLEEGYPVDFQDLMGRFTLDAATEFLFGTCFHCLEDGLPYPYYVPTPPSPSSSSPSTSSILPTTTTTPTTPTTSTNITNQTTNAQKFTASFLLSQEVISDRERLGPLVWPLMERWKDKTKEPMNVVGGWIERIVREALERRKEKKVTKGEEKTKEEEGETLLDHLVEMTDDPTVLRDETLNIMIAGRDTTAATLSFVIYSLAKHPESYKSLREEILRMIGSDTQKPLVYEQVKEFKYLRAVINETLRLFPVVPFNIRESIHETTWPSPDPTKEPLYVPAGTK</sequence>
<keyword evidence="3" id="KW-0349">Heme</keyword>
<evidence type="ECO:0000313" key="9">
    <source>
        <dbReference type="EMBL" id="THU98302.1"/>
    </source>
</evidence>
<dbReference type="EMBL" id="ML179139">
    <property type="protein sequence ID" value="THU98302.1"/>
    <property type="molecule type" value="Genomic_DNA"/>
</dbReference>
<reference evidence="9 10" key="1">
    <citation type="journal article" date="2019" name="Nat. Ecol. Evol.">
        <title>Megaphylogeny resolves global patterns of mushroom evolution.</title>
        <authorList>
            <person name="Varga T."/>
            <person name="Krizsan K."/>
            <person name="Foldi C."/>
            <person name="Dima B."/>
            <person name="Sanchez-Garcia M."/>
            <person name="Sanchez-Ramirez S."/>
            <person name="Szollosi G.J."/>
            <person name="Szarkandi J.G."/>
            <person name="Papp V."/>
            <person name="Albert L."/>
            <person name="Andreopoulos W."/>
            <person name="Angelini C."/>
            <person name="Antonin V."/>
            <person name="Barry K.W."/>
            <person name="Bougher N.L."/>
            <person name="Buchanan P."/>
            <person name="Buyck B."/>
            <person name="Bense V."/>
            <person name="Catcheside P."/>
            <person name="Chovatia M."/>
            <person name="Cooper J."/>
            <person name="Damon W."/>
            <person name="Desjardin D."/>
            <person name="Finy P."/>
            <person name="Geml J."/>
            <person name="Haridas S."/>
            <person name="Hughes K."/>
            <person name="Justo A."/>
            <person name="Karasinski D."/>
            <person name="Kautmanova I."/>
            <person name="Kiss B."/>
            <person name="Kocsube S."/>
            <person name="Kotiranta H."/>
            <person name="LaButti K.M."/>
            <person name="Lechner B.E."/>
            <person name="Liimatainen K."/>
            <person name="Lipzen A."/>
            <person name="Lukacs Z."/>
            <person name="Mihaltcheva S."/>
            <person name="Morgado L.N."/>
            <person name="Niskanen T."/>
            <person name="Noordeloos M.E."/>
            <person name="Ohm R.A."/>
            <person name="Ortiz-Santana B."/>
            <person name="Ovrebo C."/>
            <person name="Racz N."/>
            <person name="Riley R."/>
            <person name="Savchenko A."/>
            <person name="Shiryaev A."/>
            <person name="Soop K."/>
            <person name="Spirin V."/>
            <person name="Szebenyi C."/>
            <person name="Tomsovsky M."/>
            <person name="Tulloss R.E."/>
            <person name="Uehling J."/>
            <person name="Grigoriev I.V."/>
            <person name="Vagvolgyi C."/>
            <person name="Papp T."/>
            <person name="Martin F.M."/>
            <person name="Miettinen O."/>
            <person name="Hibbett D.S."/>
            <person name="Nagy L.G."/>
        </authorList>
    </citation>
    <scope>NUCLEOTIDE SEQUENCE [LARGE SCALE GENOMIC DNA]</scope>
    <source>
        <strain evidence="9 10">CBS 962.96</strain>
    </source>
</reference>
<dbReference type="PRINTS" id="PR00463">
    <property type="entry name" value="EP450I"/>
</dbReference>
<dbReference type="InterPro" id="IPR002401">
    <property type="entry name" value="Cyt_P450_E_grp-I"/>
</dbReference>
<feature type="region of interest" description="Disordered" evidence="8">
    <location>
        <begin position="391"/>
        <end position="410"/>
    </location>
</feature>
<evidence type="ECO:0000256" key="5">
    <source>
        <dbReference type="ARBA" id="ARBA00023002"/>
    </source>
</evidence>
<feature type="region of interest" description="Disordered" evidence="8">
    <location>
        <begin position="175"/>
        <end position="209"/>
    </location>
</feature>
<dbReference type="GO" id="GO:0020037">
    <property type="term" value="F:heme binding"/>
    <property type="evidence" value="ECO:0007669"/>
    <property type="project" value="InterPro"/>
</dbReference>
<evidence type="ECO:0000256" key="4">
    <source>
        <dbReference type="ARBA" id="ARBA00022723"/>
    </source>
</evidence>
<dbReference type="Gene3D" id="1.10.630.10">
    <property type="entry name" value="Cytochrome P450"/>
    <property type="match status" value="1"/>
</dbReference>
<evidence type="ECO:0000313" key="10">
    <source>
        <dbReference type="Proteomes" id="UP000297245"/>
    </source>
</evidence>
<dbReference type="InterPro" id="IPR047146">
    <property type="entry name" value="Cyt_P450_E_CYP52_fungi"/>
</dbReference>
<proteinExistence type="inferred from homology"/>
<keyword evidence="6" id="KW-0408">Iron</keyword>
<dbReference type="InterPro" id="IPR001128">
    <property type="entry name" value="Cyt_P450"/>
</dbReference>
<keyword evidence="7" id="KW-0503">Monooxygenase</keyword>
<comment type="similarity">
    <text evidence="2">Belongs to the cytochrome P450 family.</text>
</comment>
<evidence type="ECO:0000256" key="6">
    <source>
        <dbReference type="ARBA" id="ARBA00023004"/>
    </source>
</evidence>
<dbReference type="PANTHER" id="PTHR24287:SF1">
    <property type="entry name" value="P450, PUTATIVE (EUROFUNG)-RELATED"/>
    <property type="match status" value="1"/>
</dbReference>
<dbReference type="GO" id="GO:0016705">
    <property type="term" value="F:oxidoreductase activity, acting on paired donors, with incorporation or reduction of molecular oxygen"/>
    <property type="evidence" value="ECO:0007669"/>
    <property type="project" value="InterPro"/>
</dbReference>
<dbReference type="PRINTS" id="PR00385">
    <property type="entry name" value="P450"/>
</dbReference>
<evidence type="ECO:0000256" key="7">
    <source>
        <dbReference type="ARBA" id="ARBA00023033"/>
    </source>
</evidence>
<keyword evidence="10" id="KW-1185">Reference proteome</keyword>
<evidence type="ECO:0000256" key="1">
    <source>
        <dbReference type="ARBA" id="ARBA00001971"/>
    </source>
</evidence>
<dbReference type="PANTHER" id="PTHR24287">
    <property type="entry name" value="P450, PUTATIVE (EUROFUNG)-RELATED"/>
    <property type="match status" value="1"/>
</dbReference>
<dbReference type="GO" id="GO:0004497">
    <property type="term" value="F:monooxygenase activity"/>
    <property type="evidence" value="ECO:0007669"/>
    <property type="project" value="UniProtKB-KW"/>
</dbReference>
<dbReference type="GO" id="GO:0005506">
    <property type="term" value="F:iron ion binding"/>
    <property type="evidence" value="ECO:0007669"/>
    <property type="project" value="InterPro"/>
</dbReference>
<comment type="cofactor">
    <cofactor evidence="1">
        <name>heme</name>
        <dbReference type="ChEBI" id="CHEBI:30413"/>
    </cofactor>
</comment>
<keyword evidence="5" id="KW-0560">Oxidoreductase</keyword>
<accession>A0A4S8M7L0</accession>